<evidence type="ECO:0000256" key="1">
    <source>
        <dbReference type="SAM" id="MobiDB-lite"/>
    </source>
</evidence>
<feature type="compositionally biased region" description="Basic and acidic residues" evidence="1">
    <location>
        <begin position="1"/>
        <end position="13"/>
    </location>
</feature>
<evidence type="ECO:0000313" key="3">
    <source>
        <dbReference type="Proteomes" id="UP000585614"/>
    </source>
</evidence>
<feature type="region of interest" description="Disordered" evidence="1">
    <location>
        <begin position="1"/>
        <end position="79"/>
    </location>
</feature>
<reference evidence="2 3" key="1">
    <citation type="journal article" date="2020" name="Nature">
        <title>Six reference-quality genomes reveal evolution of bat adaptations.</title>
        <authorList>
            <person name="Jebb D."/>
            <person name="Huang Z."/>
            <person name="Pippel M."/>
            <person name="Hughes G.M."/>
            <person name="Lavrichenko K."/>
            <person name="Devanna P."/>
            <person name="Winkler S."/>
            <person name="Jermiin L.S."/>
            <person name="Skirmuntt E.C."/>
            <person name="Katzourakis A."/>
            <person name="Burkitt-Gray L."/>
            <person name="Ray D.A."/>
            <person name="Sullivan K.A.M."/>
            <person name="Roscito J.G."/>
            <person name="Kirilenko B.M."/>
            <person name="Davalos L.M."/>
            <person name="Corthals A.P."/>
            <person name="Power M.L."/>
            <person name="Jones G."/>
            <person name="Ransome R.D."/>
            <person name="Dechmann D.K.N."/>
            <person name="Locatelli A.G."/>
            <person name="Puechmaille S.J."/>
            <person name="Fedrigo O."/>
            <person name="Jarvis E.D."/>
            <person name="Hiller M."/>
            <person name="Vernes S.C."/>
            <person name="Myers E.W."/>
            <person name="Teeling E.C."/>
        </authorList>
    </citation>
    <scope>NUCLEOTIDE SEQUENCE [LARGE SCALE GENOMIC DNA]</scope>
    <source>
        <strain evidence="2">MRhiFer1</strain>
        <tissue evidence="2">Lung</tissue>
    </source>
</reference>
<comment type="caution">
    <text evidence="2">The sequence shown here is derived from an EMBL/GenBank/DDBJ whole genome shotgun (WGS) entry which is preliminary data.</text>
</comment>
<evidence type="ECO:0000313" key="2">
    <source>
        <dbReference type="EMBL" id="KAF6376391.1"/>
    </source>
</evidence>
<organism evidence="2 3">
    <name type="scientific">Rhinolophus ferrumequinum</name>
    <name type="common">Greater horseshoe bat</name>
    <dbReference type="NCBI Taxonomy" id="59479"/>
    <lineage>
        <taxon>Eukaryota</taxon>
        <taxon>Metazoa</taxon>
        <taxon>Chordata</taxon>
        <taxon>Craniata</taxon>
        <taxon>Vertebrata</taxon>
        <taxon>Euteleostomi</taxon>
        <taxon>Mammalia</taxon>
        <taxon>Eutheria</taxon>
        <taxon>Laurasiatheria</taxon>
        <taxon>Chiroptera</taxon>
        <taxon>Yinpterochiroptera</taxon>
        <taxon>Rhinolophoidea</taxon>
        <taxon>Rhinolophidae</taxon>
        <taxon>Rhinolophinae</taxon>
        <taxon>Rhinolophus</taxon>
    </lineage>
</organism>
<feature type="compositionally biased region" description="Basic and acidic residues" evidence="1">
    <location>
        <begin position="49"/>
        <end position="62"/>
    </location>
</feature>
<protein>
    <submittedName>
        <fullName evidence="2">Uncharacterized protein</fullName>
    </submittedName>
</protein>
<name>A0A7J7ZQJ2_RHIFE</name>
<dbReference type="AlphaFoldDB" id="A0A7J7ZQJ2"/>
<gene>
    <name evidence="2" type="ORF">mRhiFer1_009584</name>
</gene>
<sequence>MLVRECSSEDEKSVGIGAQRKRMPHGYLCSGHKDSYLKDSDPSTLSERSASREKRLKNEKQLGRNGVFPADQKELKRNEPSVPKTIFSLLQTSYRSTLSSPSYTHPHIHAGTQGSTILPLFSLLLPVSSKPVQRSL</sequence>
<dbReference type="Proteomes" id="UP000585614">
    <property type="component" value="Unassembled WGS sequence"/>
</dbReference>
<proteinExistence type="predicted"/>
<feature type="compositionally biased region" description="Basic and acidic residues" evidence="1">
    <location>
        <begin position="31"/>
        <end position="41"/>
    </location>
</feature>
<accession>A0A7J7ZQJ2</accession>
<dbReference type="EMBL" id="JACAGC010000003">
    <property type="protein sequence ID" value="KAF6376391.1"/>
    <property type="molecule type" value="Genomic_DNA"/>
</dbReference>